<organism evidence="3 4">
    <name type="scientific">Kribbella alba</name>
    <dbReference type="NCBI Taxonomy" id="190197"/>
    <lineage>
        <taxon>Bacteria</taxon>
        <taxon>Bacillati</taxon>
        <taxon>Actinomycetota</taxon>
        <taxon>Actinomycetes</taxon>
        <taxon>Propionibacteriales</taxon>
        <taxon>Kribbellaceae</taxon>
        <taxon>Kribbella</taxon>
    </lineage>
</organism>
<dbReference type="SMART" id="SM00829">
    <property type="entry name" value="PKS_ER"/>
    <property type="match status" value="1"/>
</dbReference>
<dbReference type="PANTHER" id="PTHR11695:SF294">
    <property type="entry name" value="RETICULON-4-INTERACTING PROTEIN 1, MITOCHONDRIAL"/>
    <property type="match status" value="1"/>
</dbReference>
<dbReference type="Gene3D" id="3.40.50.720">
    <property type="entry name" value="NAD(P)-binding Rossmann-like Domain"/>
    <property type="match status" value="1"/>
</dbReference>
<reference evidence="4" key="1">
    <citation type="journal article" date="2019" name="Int. J. Syst. Evol. Microbiol.">
        <title>The Global Catalogue of Microorganisms (GCM) 10K type strain sequencing project: providing services to taxonomists for standard genome sequencing and annotation.</title>
        <authorList>
            <consortium name="The Broad Institute Genomics Platform"/>
            <consortium name="The Broad Institute Genome Sequencing Center for Infectious Disease"/>
            <person name="Wu L."/>
            <person name="Ma J."/>
        </authorList>
    </citation>
    <scope>NUCLEOTIDE SEQUENCE [LARGE SCALE GENOMIC DNA]</scope>
    <source>
        <strain evidence="4">JCM 14306</strain>
    </source>
</reference>
<dbReference type="InterPro" id="IPR020843">
    <property type="entry name" value="ER"/>
</dbReference>
<comment type="caution">
    <text evidence="3">The sequence shown here is derived from an EMBL/GenBank/DDBJ whole genome shotgun (WGS) entry which is preliminary data.</text>
</comment>
<evidence type="ECO:0000313" key="4">
    <source>
        <dbReference type="Proteomes" id="UP001501319"/>
    </source>
</evidence>
<dbReference type="EMBL" id="BAAANE010000007">
    <property type="protein sequence ID" value="GAA1645645.1"/>
    <property type="molecule type" value="Genomic_DNA"/>
</dbReference>
<dbReference type="Pfam" id="PF13602">
    <property type="entry name" value="ADH_zinc_N_2"/>
    <property type="match status" value="1"/>
</dbReference>
<dbReference type="Gene3D" id="3.90.180.10">
    <property type="entry name" value="Medium-chain alcohol dehydrogenases, catalytic domain"/>
    <property type="match status" value="1"/>
</dbReference>
<dbReference type="SUPFAM" id="SSF51735">
    <property type="entry name" value="NAD(P)-binding Rossmann-fold domains"/>
    <property type="match status" value="1"/>
</dbReference>
<dbReference type="Proteomes" id="UP001501319">
    <property type="component" value="Unassembled WGS sequence"/>
</dbReference>
<dbReference type="InterPro" id="IPR036291">
    <property type="entry name" value="NAD(P)-bd_dom_sf"/>
</dbReference>
<dbReference type="CDD" id="cd08267">
    <property type="entry name" value="MDR1"/>
    <property type="match status" value="1"/>
</dbReference>
<sequence>MIQTTYGEAEVLRFADIDRPVAGDDEVLLRVKAAGVDIGTWHLMAGKPYLLRLGFGLRGPKIPTRGREVAGRVEVAGKNVTEFKPGDEVFGICDGSFAEYAVARPSKLALKPANLTFNQAAVVPISGTTALQGLQRLQEGQRALIIGAAGGVGTFAVQLAKSFGAHVTGVCSTTKLALVRSLGADEVVDYTREDLGDGRYDFILDTAGNRSLKVLRRSLAQEGTLVIVGGEGGGSLHGGLDRVLRAALLTPFVSQKLLGLLVKENAADLDRLRTIIENGELTPVVGRTFQLAEAADAVRLLRHGHPGGKVVVTV</sequence>
<proteinExistence type="predicted"/>
<evidence type="ECO:0000256" key="1">
    <source>
        <dbReference type="ARBA" id="ARBA00023002"/>
    </source>
</evidence>
<evidence type="ECO:0000313" key="3">
    <source>
        <dbReference type="EMBL" id="GAA1645645.1"/>
    </source>
</evidence>
<dbReference type="PROSITE" id="PS01162">
    <property type="entry name" value="QOR_ZETA_CRYSTAL"/>
    <property type="match status" value="1"/>
</dbReference>
<gene>
    <name evidence="3" type="ORF">GCM10009744_40570</name>
</gene>
<feature type="domain" description="Enoyl reductase (ER)" evidence="2">
    <location>
        <begin position="7"/>
        <end position="312"/>
    </location>
</feature>
<name>A0ABP4RC43_9ACTN</name>
<keyword evidence="4" id="KW-1185">Reference proteome</keyword>
<dbReference type="Pfam" id="PF08240">
    <property type="entry name" value="ADH_N"/>
    <property type="match status" value="1"/>
</dbReference>
<accession>A0ABP4RC43</accession>
<evidence type="ECO:0000259" key="2">
    <source>
        <dbReference type="SMART" id="SM00829"/>
    </source>
</evidence>
<dbReference type="InterPro" id="IPR011032">
    <property type="entry name" value="GroES-like_sf"/>
</dbReference>
<dbReference type="InterPro" id="IPR050700">
    <property type="entry name" value="YIM1/Zinc_Alcohol_DH_Fams"/>
</dbReference>
<dbReference type="InterPro" id="IPR002364">
    <property type="entry name" value="Quin_OxRdtase/zeta-crystal_CS"/>
</dbReference>
<protein>
    <submittedName>
        <fullName evidence="3">NAD(P)-dependent alcohol dehydrogenase</fullName>
    </submittedName>
</protein>
<dbReference type="InterPro" id="IPR013154">
    <property type="entry name" value="ADH-like_N"/>
</dbReference>
<keyword evidence="1" id="KW-0560">Oxidoreductase</keyword>
<dbReference type="PANTHER" id="PTHR11695">
    <property type="entry name" value="ALCOHOL DEHYDROGENASE RELATED"/>
    <property type="match status" value="1"/>
</dbReference>
<dbReference type="SUPFAM" id="SSF50129">
    <property type="entry name" value="GroES-like"/>
    <property type="match status" value="1"/>
</dbReference>